<evidence type="ECO:0000313" key="1">
    <source>
        <dbReference type="EMBL" id="KAG0424249.1"/>
    </source>
</evidence>
<accession>A0AC60PT34</accession>
<proteinExistence type="predicted"/>
<name>A0AC60PT34_IXOPE</name>
<gene>
    <name evidence="1" type="ORF">HPB47_000044</name>
</gene>
<keyword evidence="2" id="KW-1185">Reference proteome</keyword>
<evidence type="ECO:0000313" key="2">
    <source>
        <dbReference type="Proteomes" id="UP000805193"/>
    </source>
</evidence>
<dbReference type="Proteomes" id="UP000805193">
    <property type="component" value="Unassembled WGS sequence"/>
</dbReference>
<protein>
    <submittedName>
        <fullName evidence="1">Uncharacterized protein</fullName>
    </submittedName>
</protein>
<comment type="caution">
    <text evidence="1">The sequence shown here is derived from an EMBL/GenBank/DDBJ whole genome shotgun (WGS) entry which is preliminary data.</text>
</comment>
<dbReference type="EMBL" id="JABSTQ010010001">
    <property type="protein sequence ID" value="KAG0424249.1"/>
    <property type="molecule type" value="Genomic_DNA"/>
</dbReference>
<reference evidence="1 2" key="1">
    <citation type="journal article" date="2020" name="Cell">
        <title>Large-Scale Comparative Analyses of Tick Genomes Elucidate Their Genetic Diversity and Vector Capacities.</title>
        <authorList>
            <consortium name="Tick Genome and Microbiome Consortium (TIGMIC)"/>
            <person name="Jia N."/>
            <person name="Wang J."/>
            <person name="Shi W."/>
            <person name="Du L."/>
            <person name="Sun Y."/>
            <person name="Zhan W."/>
            <person name="Jiang J.F."/>
            <person name="Wang Q."/>
            <person name="Zhang B."/>
            <person name="Ji P."/>
            <person name="Bell-Sakyi L."/>
            <person name="Cui X.M."/>
            <person name="Yuan T.T."/>
            <person name="Jiang B.G."/>
            <person name="Yang W.F."/>
            <person name="Lam T.T."/>
            <person name="Chang Q.C."/>
            <person name="Ding S.J."/>
            <person name="Wang X.J."/>
            <person name="Zhu J.G."/>
            <person name="Ruan X.D."/>
            <person name="Zhao L."/>
            <person name="Wei J.T."/>
            <person name="Ye R.Z."/>
            <person name="Que T.C."/>
            <person name="Du C.H."/>
            <person name="Zhou Y.H."/>
            <person name="Cheng J.X."/>
            <person name="Dai P.F."/>
            <person name="Guo W.B."/>
            <person name="Han X.H."/>
            <person name="Huang E.J."/>
            <person name="Li L.F."/>
            <person name="Wei W."/>
            <person name="Gao Y.C."/>
            <person name="Liu J.Z."/>
            <person name="Shao H.Z."/>
            <person name="Wang X."/>
            <person name="Wang C.C."/>
            <person name="Yang T.C."/>
            <person name="Huo Q.B."/>
            <person name="Li W."/>
            <person name="Chen H.Y."/>
            <person name="Chen S.E."/>
            <person name="Zhou L.G."/>
            <person name="Ni X.B."/>
            <person name="Tian J.H."/>
            <person name="Sheng Y."/>
            <person name="Liu T."/>
            <person name="Pan Y.S."/>
            <person name="Xia L.Y."/>
            <person name="Li J."/>
            <person name="Zhao F."/>
            <person name="Cao W.C."/>
        </authorList>
    </citation>
    <scope>NUCLEOTIDE SEQUENCE [LARGE SCALE GENOMIC DNA]</scope>
    <source>
        <strain evidence="1">Iper-2018</strain>
    </source>
</reference>
<organism evidence="1 2">
    <name type="scientific">Ixodes persulcatus</name>
    <name type="common">Taiga tick</name>
    <dbReference type="NCBI Taxonomy" id="34615"/>
    <lineage>
        <taxon>Eukaryota</taxon>
        <taxon>Metazoa</taxon>
        <taxon>Ecdysozoa</taxon>
        <taxon>Arthropoda</taxon>
        <taxon>Chelicerata</taxon>
        <taxon>Arachnida</taxon>
        <taxon>Acari</taxon>
        <taxon>Parasitiformes</taxon>
        <taxon>Ixodida</taxon>
        <taxon>Ixodoidea</taxon>
        <taxon>Ixodidae</taxon>
        <taxon>Ixodinae</taxon>
        <taxon>Ixodes</taxon>
    </lineage>
</organism>
<sequence length="644" mass="71853">MSRVLALRTILGVLDDTEHPARCLALYFLGPSRRRLVPRALGHLYPRAEITPPFYQTVVTFQEDLGRMAPDLMVRDEPPARIVEEVCLTRITADERARANAFPWDSLVSRRLPGPVEDLEWRRGWEVLPTRDRLQRWAMVPDSRCPNCGEVETNSHVFATCSVAGSFWRLVHHGFRTLGIVHYVSGRRYPRGGFALLLSAVGQHNKKVGMRVRNSWNSPPSRFATNTYNPIRGFVEDAGLTPNPEKTLISLSIGDPTVFGNLVPCEEILSPIEESVRSLKHHGYIPSTGTQDAKRAVAEYSSTHGLNIPLEDVILTCGCSHALEMCVTVLANSGQNILMPRPGFSVYKTHAESLGIKAKFYDLLPERSWEVDLAHLESQIDSQTVAIIVNNPSNPCGSVYSKEHLKDILAIAARNYVPIIADEIYEHFVFPGQEYHPMASLSEDVPILSCSGLTKRFLVPGWRTGWIIVHDRQDVFAQGVKRGLQSLSQKIMGGNSLIQGALPSILKNTPQKFFDDIVSVVKNNAETAYEAISNIPGMKPVMPQGAMYMMVGIAIDKFPDYDNDGEFVKALFSEESVFCMPGRCFHYPNYFRIVLTVPQDMLLEATERLAAFCKAHYMDENKLISQSESSIVIGGTPIPMEARG</sequence>